<evidence type="ECO:0000256" key="10">
    <source>
        <dbReference type="HAMAP-Rule" id="MF_00454"/>
    </source>
</evidence>
<keyword evidence="10" id="KW-0406">Ion transport</keyword>
<organism evidence="12 13">
    <name type="scientific">Nocardioides flavus</name>
    <name type="common">ex Wang et al. 2016</name>
    <dbReference type="NCBI Taxonomy" id="2058780"/>
    <lineage>
        <taxon>Bacteria</taxon>
        <taxon>Bacillati</taxon>
        <taxon>Actinomycetota</taxon>
        <taxon>Actinomycetes</taxon>
        <taxon>Propionibacteriales</taxon>
        <taxon>Nocardioidaceae</taxon>
        <taxon>Nocardioides</taxon>
    </lineage>
</organism>
<accession>A0ABQ3HPF9</accession>
<keyword evidence="13" id="KW-1185">Reference proteome</keyword>
<comment type="similarity">
    <text evidence="7 10">Belongs to the fluoride channel Fluc/FEX (TC 1.A.43) family.</text>
</comment>
<keyword evidence="10" id="KW-0813">Transport</keyword>
<dbReference type="Proteomes" id="UP000597341">
    <property type="component" value="Unassembled WGS sequence"/>
</dbReference>
<sequence length="203" mass="21598">MNPLLRPSYERASHGRESRRRTVAAVATAAATVRAAMDDDETGLHVRPHGLPIDPDTAGDQVEEGRHRWLAFARTHADVLAVISAGGALGSLGRWGLEQLLPWSGTSFPWATFAVNVTGALALGVLMVLVVDVWPPRRYVRPFVGVGLLGGWTTFSTYVLEARDLLAVGRPGTALAYVGGSLVAGLVAVWVGIALTRLVAVTR</sequence>
<keyword evidence="6 10" id="KW-0407">Ion channel</keyword>
<dbReference type="HAMAP" id="MF_00454">
    <property type="entry name" value="FluC"/>
    <property type="match status" value="1"/>
</dbReference>
<dbReference type="InterPro" id="IPR003691">
    <property type="entry name" value="FluC"/>
</dbReference>
<dbReference type="PANTHER" id="PTHR28259">
    <property type="entry name" value="FLUORIDE EXPORT PROTEIN 1-RELATED"/>
    <property type="match status" value="1"/>
</dbReference>
<evidence type="ECO:0000313" key="13">
    <source>
        <dbReference type="Proteomes" id="UP000597341"/>
    </source>
</evidence>
<evidence type="ECO:0000256" key="6">
    <source>
        <dbReference type="ARBA" id="ARBA00023303"/>
    </source>
</evidence>
<comment type="catalytic activity">
    <reaction evidence="8">
        <text>fluoride(in) = fluoride(out)</text>
        <dbReference type="Rhea" id="RHEA:76159"/>
        <dbReference type="ChEBI" id="CHEBI:17051"/>
    </reaction>
    <physiologicalReaction direction="left-to-right" evidence="8">
        <dbReference type="Rhea" id="RHEA:76160"/>
    </physiologicalReaction>
</comment>
<evidence type="ECO:0000256" key="3">
    <source>
        <dbReference type="ARBA" id="ARBA00022692"/>
    </source>
</evidence>
<evidence type="ECO:0000256" key="7">
    <source>
        <dbReference type="ARBA" id="ARBA00035120"/>
    </source>
</evidence>
<keyword evidence="3 10" id="KW-0812">Transmembrane</keyword>
<comment type="activity regulation">
    <text evidence="10">Na(+) is not transported, but it plays an essential structural role and its presence is essential for fluoride channel function.</text>
</comment>
<evidence type="ECO:0000256" key="1">
    <source>
        <dbReference type="ARBA" id="ARBA00004651"/>
    </source>
</evidence>
<evidence type="ECO:0000256" key="5">
    <source>
        <dbReference type="ARBA" id="ARBA00023136"/>
    </source>
</evidence>
<keyword evidence="10" id="KW-0915">Sodium</keyword>
<dbReference type="PANTHER" id="PTHR28259:SF1">
    <property type="entry name" value="FLUORIDE EXPORT PROTEIN 1-RELATED"/>
    <property type="match status" value="1"/>
</dbReference>
<keyword evidence="10" id="KW-0479">Metal-binding</keyword>
<feature type="transmembrane region" description="Helical" evidence="10">
    <location>
        <begin position="110"/>
        <end position="131"/>
    </location>
</feature>
<proteinExistence type="inferred from homology"/>
<comment type="subcellular location">
    <subcellularLocation>
        <location evidence="1 10">Cell membrane</location>
        <topology evidence="1 10">Multi-pass membrane protein</topology>
    </subcellularLocation>
</comment>
<dbReference type="EMBL" id="BNAD01000009">
    <property type="protein sequence ID" value="GHE18332.1"/>
    <property type="molecule type" value="Genomic_DNA"/>
</dbReference>
<feature type="binding site" evidence="10">
    <location>
        <position position="150"/>
    </location>
    <ligand>
        <name>Na(+)</name>
        <dbReference type="ChEBI" id="CHEBI:29101"/>
        <note>structural</note>
    </ligand>
</feature>
<feature type="region of interest" description="Disordered" evidence="11">
    <location>
        <begin position="1"/>
        <end position="20"/>
    </location>
</feature>
<comment type="caution">
    <text evidence="12">The sequence shown here is derived from an EMBL/GenBank/DDBJ whole genome shotgun (WGS) entry which is preliminary data.</text>
</comment>
<feature type="transmembrane region" description="Helical" evidence="10">
    <location>
        <begin position="175"/>
        <end position="200"/>
    </location>
</feature>
<feature type="binding site" evidence="10">
    <location>
        <position position="153"/>
    </location>
    <ligand>
        <name>Na(+)</name>
        <dbReference type="ChEBI" id="CHEBI:29101"/>
        <note>structural</note>
    </ligand>
</feature>
<evidence type="ECO:0000256" key="2">
    <source>
        <dbReference type="ARBA" id="ARBA00022475"/>
    </source>
</evidence>
<evidence type="ECO:0000256" key="4">
    <source>
        <dbReference type="ARBA" id="ARBA00022989"/>
    </source>
</evidence>
<reference evidence="13" key="1">
    <citation type="journal article" date="2019" name="Int. J. Syst. Evol. Microbiol.">
        <title>The Global Catalogue of Microorganisms (GCM) 10K type strain sequencing project: providing services to taxonomists for standard genome sequencing and annotation.</title>
        <authorList>
            <consortium name="The Broad Institute Genomics Platform"/>
            <consortium name="The Broad Institute Genome Sequencing Center for Infectious Disease"/>
            <person name="Wu L."/>
            <person name="Ma J."/>
        </authorList>
    </citation>
    <scope>NUCLEOTIDE SEQUENCE [LARGE SCALE GENOMIC DNA]</scope>
    <source>
        <strain evidence="13">CGMCC 1.12791</strain>
    </source>
</reference>
<keyword evidence="2 10" id="KW-1003">Cell membrane</keyword>
<keyword evidence="5 10" id="KW-0472">Membrane</keyword>
<feature type="transmembrane region" description="Helical" evidence="10">
    <location>
        <begin position="143"/>
        <end position="160"/>
    </location>
</feature>
<gene>
    <name evidence="10" type="primary">fluC</name>
    <name evidence="10" type="synonym">crcB</name>
    <name evidence="12" type="ORF">GCM10011376_29420</name>
</gene>
<keyword evidence="4 10" id="KW-1133">Transmembrane helix</keyword>
<dbReference type="Pfam" id="PF02537">
    <property type="entry name" value="CRCB"/>
    <property type="match status" value="1"/>
</dbReference>
<evidence type="ECO:0000256" key="8">
    <source>
        <dbReference type="ARBA" id="ARBA00035585"/>
    </source>
</evidence>
<evidence type="ECO:0000256" key="9">
    <source>
        <dbReference type="ARBA" id="ARBA00049940"/>
    </source>
</evidence>
<name>A0ABQ3HPF9_9ACTN</name>
<evidence type="ECO:0000313" key="12">
    <source>
        <dbReference type="EMBL" id="GHE18332.1"/>
    </source>
</evidence>
<evidence type="ECO:0000256" key="11">
    <source>
        <dbReference type="SAM" id="MobiDB-lite"/>
    </source>
</evidence>
<comment type="function">
    <text evidence="9 10">Fluoride-specific ion channel. Important for reducing fluoride concentration in the cell, thus reducing its toxicity.</text>
</comment>
<protein>
    <recommendedName>
        <fullName evidence="10">Fluoride-specific ion channel FluC</fullName>
    </recommendedName>
</protein>